<dbReference type="AlphaFoldDB" id="A0A1V9ZLY5"/>
<dbReference type="STRING" id="1202772.A0A1V9ZLY5"/>
<accession>A0A1V9ZLY5</accession>
<evidence type="ECO:0000256" key="1">
    <source>
        <dbReference type="ARBA" id="ARBA00006235"/>
    </source>
</evidence>
<organism evidence="4 5">
    <name type="scientific">Achlya hypogyna</name>
    <name type="common">Oomycete</name>
    <name type="synonym">Protoachlya hypogyna</name>
    <dbReference type="NCBI Taxonomy" id="1202772"/>
    <lineage>
        <taxon>Eukaryota</taxon>
        <taxon>Sar</taxon>
        <taxon>Stramenopiles</taxon>
        <taxon>Oomycota</taxon>
        <taxon>Saprolegniomycetes</taxon>
        <taxon>Saprolegniales</taxon>
        <taxon>Achlyaceae</taxon>
        <taxon>Achlya</taxon>
    </lineage>
</organism>
<comment type="caution">
    <text evidence="4">The sequence shown here is derived from an EMBL/GenBank/DDBJ whole genome shotgun (WGS) entry which is preliminary data.</text>
</comment>
<feature type="chain" id="PRO_5012348059" description="AAA+ ATPase domain-containing protein" evidence="2">
    <location>
        <begin position="41"/>
        <end position="446"/>
    </location>
</feature>
<evidence type="ECO:0000313" key="4">
    <source>
        <dbReference type="EMBL" id="OQR98995.1"/>
    </source>
</evidence>
<evidence type="ECO:0000256" key="2">
    <source>
        <dbReference type="SAM" id="SignalP"/>
    </source>
</evidence>
<dbReference type="GO" id="GO:0016887">
    <property type="term" value="F:ATP hydrolysis activity"/>
    <property type="evidence" value="ECO:0007669"/>
    <property type="project" value="InterPro"/>
</dbReference>
<dbReference type="PANTHER" id="PTHR10760:SF2">
    <property type="entry name" value="LD13476P-RELATED"/>
    <property type="match status" value="1"/>
</dbReference>
<dbReference type="PANTHER" id="PTHR10760">
    <property type="entry name" value="TORSIN"/>
    <property type="match status" value="1"/>
</dbReference>
<dbReference type="GO" id="GO:0005524">
    <property type="term" value="F:ATP binding"/>
    <property type="evidence" value="ECO:0007669"/>
    <property type="project" value="InterPro"/>
</dbReference>
<feature type="signal peptide" evidence="2">
    <location>
        <begin position="1"/>
        <end position="40"/>
    </location>
</feature>
<evidence type="ECO:0000259" key="3">
    <source>
        <dbReference type="SMART" id="SM00382"/>
    </source>
</evidence>
<dbReference type="SMART" id="SM00382">
    <property type="entry name" value="AAA"/>
    <property type="match status" value="1"/>
</dbReference>
<dbReference type="Gene3D" id="3.40.50.300">
    <property type="entry name" value="P-loop containing nucleotide triphosphate hydrolases"/>
    <property type="match status" value="1"/>
</dbReference>
<comment type="similarity">
    <text evidence="1">Belongs to the ClpA/ClpB family. Torsin subfamily.</text>
</comment>
<dbReference type="InterPro" id="IPR027417">
    <property type="entry name" value="P-loop_NTPase"/>
</dbReference>
<dbReference type="Pfam" id="PF06309">
    <property type="entry name" value="Torsin"/>
    <property type="match status" value="1"/>
</dbReference>
<name>A0A1V9ZLY5_ACHHY</name>
<proteinExistence type="inferred from homology"/>
<dbReference type="InterPro" id="IPR010448">
    <property type="entry name" value="Torsin"/>
</dbReference>
<keyword evidence="2" id="KW-0732">Signal</keyword>
<keyword evidence="5" id="KW-1185">Reference proteome</keyword>
<dbReference type="InterPro" id="IPR003593">
    <property type="entry name" value="AAA+_ATPase"/>
</dbReference>
<gene>
    <name evidence="4" type="ORF">ACHHYP_20326</name>
</gene>
<feature type="domain" description="AAA+ ATPase" evidence="3">
    <location>
        <begin position="124"/>
        <end position="273"/>
    </location>
</feature>
<dbReference type="EMBL" id="JNBR01000075">
    <property type="protein sequence ID" value="OQR98995.1"/>
    <property type="molecule type" value="Genomic_DNA"/>
</dbReference>
<dbReference type="OrthoDB" id="9443236at2759"/>
<sequence length="446" mass="50115">MTDRINCVDRIPATSRQVTAMDRRWAWLVLLAMLLPMASATKHASWKEKLAEYSTVGLAKVAEGVEWLSFHSGLGPQCEFVDHPSVAVRAHLQKHLIAQDRAVDSVVAAIESWEFSRTSSKDHGPLVLAITGPTGTGKTATSSLVAEGLFRRQRKLEHSDKVVPTGLLVFRGEDFSDNYTNPVTQYQEQIKSRLVDHLSKCSGKAVVVFDEVQKVIPQTLDVLTSAMSHNAQLTYYKNGVARKVDCSNVIFVLISDIGVGNMESIMIQYKSREELPFAELENEVKKALDAQWDRLQFGKMIKQVIPFLPFEQRHIIDIINLKLRDLSHDYKGKYWNQLDIEPGIAKHLSCLESIPYQARRATIDGKDHQKVFAKYGARSVETGPIQQLKSKLLRYLRPWNTKANIAVSFLPGTEEVVITSCSADDLGDADEFVDVTCTIKWQGKFK</sequence>
<reference evidence="4 5" key="1">
    <citation type="journal article" date="2014" name="Genome Biol. Evol.">
        <title>The secreted proteins of Achlya hypogyna and Thraustotheca clavata identify the ancestral oomycete secretome and reveal gene acquisitions by horizontal gene transfer.</title>
        <authorList>
            <person name="Misner I."/>
            <person name="Blouin N."/>
            <person name="Leonard G."/>
            <person name="Richards T.A."/>
            <person name="Lane C.E."/>
        </authorList>
    </citation>
    <scope>NUCLEOTIDE SEQUENCE [LARGE SCALE GENOMIC DNA]</scope>
    <source>
        <strain evidence="4 5">ATCC 48635</strain>
    </source>
</reference>
<dbReference type="Proteomes" id="UP000243579">
    <property type="component" value="Unassembled WGS sequence"/>
</dbReference>
<protein>
    <recommendedName>
        <fullName evidence="3">AAA+ ATPase domain-containing protein</fullName>
    </recommendedName>
</protein>
<evidence type="ECO:0000313" key="5">
    <source>
        <dbReference type="Proteomes" id="UP000243579"/>
    </source>
</evidence>
<dbReference type="GO" id="GO:0005737">
    <property type="term" value="C:cytoplasm"/>
    <property type="evidence" value="ECO:0007669"/>
    <property type="project" value="UniProtKB-ARBA"/>
</dbReference>
<dbReference type="SUPFAM" id="SSF52540">
    <property type="entry name" value="P-loop containing nucleoside triphosphate hydrolases"/>
    <property type="match status" value="1"/>
</dbReference>